<dbReference type="Proteomes" id="UP000567179">
    <property type="component" value="Unassembled WGS sequence"/>
</dbReference>
<accession>A0A8H5BLF7</accession>
<keyword evidence="2" id="KW-1185">Reference proteome</keyword>
<organism evidence="1 2">
    <name type="scientific">Psilocybe cf. subviscida</name>
    <dbReference type="NCBI Taxonomy" id="2480587"/>
    <lineage>
        <taxon>Eukaryota</taxon>
        <taxon>Fungi</taxon>
        <taxon>Dikarya</taxon>
        <taxon>Basidiomycota</taxon>
        <taxon>Agaricomycotina</taxon>
        <taxon>Agaricomycetes</taxon>
        <taxon>Agaricomycetidae</taxon>
        <taxon>Agaricales</taxon>
        <taxon>Agaricineae</taxon>
        <taxon>Strophariaceae</taxon>
        <taxon>Psilocybe</taxon>
    </lineage>
</organism>
<comment type="caution">
    <text evidence="1">The sequence shown here is derived from an EMBL/GenBank/DDBJ whole genome shotgun (WGS) entry which is preliminary data.</text>
</comment>
<dbReference type="OrthoDB" id="3262196at2759"/>
<reference evidence="1 2" key="1">
    <citation type="journal article" date="2020" name="ISME J.">
        <title>Uncovering the hidden diversity of litter-decomposition mechanisms in mushroom-forming fungi.</title>
        <authorList>
            <person name="Floudas D."/>
            <person name="Bentzer J."/>
            <person name="Ahren D."/>
            <person name="Johansson T."/>
            <person name="Persson P."/>
            <person name="Tunlid A."/>
        </authorList>
    </citation>
    <scope>NUCLEOTIDE SEQUENCE [LARGE SCALE GENOMIC DNA]</scope>
    <source>
        <strain evidence="1 2">CBS 101986</strain>
    </source>
</reference>
<evidence type="ECO:0000313" key="1">
    <source>
        <dbReference type="EMBL" id="KAF5325296.1"/>
    </source>
</evidence>
<dbReference type="EMBL" id="JAACJJ010000015">
    <property type="protein sequence ID" value="KAF5325296.1"/>
    <property type="molecule type" value="Genomic_DNA"/>
</dbReference>
<evidence type="ECO:0000313" key="2">
    <source>
        <dbReference type="Proteomes" id="UP000567179"/>
    </source>
</evidence>
<proteinExistence type="predicted"/>
<gene>
    <name evidence="1" type="ORF">D9619_009546</name>
</gene>
<protein>
    <submittedName>
        <fullName evidence="1">Uncharacterized protein</fullName>
    </submittedName>
</protein>
<sequence length="302" mass="35219">MQRNVLLLLSASVRQFHTPFIFLLASRSEHDIQVMFSSPNFVPLHTRLFLDDTYFPDHDIELFLRDQFEECRTIHPFSHMIPPDWPSDDIVKEITRKLQESHLGSSYMPLLSRNVKSSRHRPHHRLDVVLNLRPASRDLPFSELDALYTHIFSSVDDIERVLDVISFQITFQTWATVDDIERILRLDTGEVAILLCDLAFVIGYDDFSRNNRRLKVLHASLTAYPLDSARSKEYFIDTTKRGADHVVDCLRFLSSIDLQYQDYSIESVRTAMYCFTEDKKSFSGSRGVLIQREERIFSLPNT</sequence>
<dbReference type="AlphaFoldDB" id="A0A8H5BLF7"/>
<name>A0A8H5BLF7_9AGAR</name>